<accession>A0ABT2NMF4</accession>
<dbReference type="PANTHER" id="PTHR42743:SF11">
    <property type="entry name" value="AMINODEOXYCHORISMATE LYASE"/>
    <property type="match status" value="1"/>
</dbReference>
<dbReference type="EMBL" id="JAOCQF010000001">
    <property type="protein sequence ID" value="MCT8330069.1"/>
    <property type="molecule type" value="Genomic_DNA"/>
</dbReference>
<proteinExistence type="inferred from homology"/>
<name>A0ABT2NMF4_9RHOB</name>
<dbReference type="PANTHER" id="PTHR42743">
    <property type="entry name" value="AMINO-ACID AMINOTRANSFERASE"/>
    <property type="match status" value="1"/>
</dbReference>
<evidence type="ECO:0008006" key="5">
    <source>
        <dbReference type="Google" id="ProtNLM"/>
    </source>
</evidence>
<evidence type="ECO:0000313" key="3">
    <source>
        <dbReference type="EMBL" id="MCT8330069.1"/>
    </source>
</evidence>
<dbReference type="Gene3D" id="3.40.50.300">
    <property type="entry name" value="P-loop containing nucleotide triphosphate hydrolases"/>
    <property type="match status" value="1"/>
</dbReference>
<dbReference type="InterPro" id="IPR050571">
    <property type="entry name" value="Class-IV_PLP-Dep_Aminotrnsfr"/>
</dbReference>
<keyword evidence="4" id="KW-1185">Reference proteome</keyword>
<keyword evidence="2" id="KW-0100">Branched-chain amino acid biosynthesis</keyword>
<comment type="similarity">
    <text evidence="1">Belongs to the class-IV pyridoxal-phosphate-dependent aminotransferase family.</text>
</comment>
<comment type="caution">
    <text evidence="3">The sequence shown here is derived from an EMBL/GenBank/DDBJ whole genome shotgun (WGS) entry which is preliminary data.</text>
</comment>
<keyword evidence="2" id="KW-0028">Amino-acid biosynthesis</keyword>
<dbReference type="Proteomes" id="UP001205601">
    <property type="component" value="Unassembled WGS sequence"/>
</dbReference>
<protein>
    <recommendedName>
        <fullName evidence="5">Sulfotransferase family protein</fullName>
    </recommendedName>
</protein>
<gene>
    <name evidence="3" type="ORF">N5I32_11130</name>
</gene>
<dbReference type="RefSeq" id="WP_261495708.1">
    <property type="nucleotide sequence ID" value="NZ_JAOCQF010000001.1"/>
</dbReference>
<evidence type="ECO:0000256" key="1">
    <source>
        <dbReference type="ARBA" id="ARBA00009320"/>
    </source>
</evidence>
<dbReference type="InterPro" id="IPR027417">
    <property type="entry name" value="P-loop_NTPase"/>
</dbReference>
<sequence length="253" mass="29011">MSAYPIIALWSHPRSMSTAIERIMRERGDLDCLHEPFMYDYYVHRQVRTMPHFEVQKDHPVSYSAIRDMILDRAGKAPVFLKDMSYYVMPHILDDRSFLDRLTNVFLVRDPVASIPSYFKLDPDLTLEEVGLEAQARHYDALVALGKTPPVIAAEDVRADTEGVIGALWRRIGLAHVAQAFDWQREAPKDWAQVGGWHGDVSSARGIRPIGAEEIAAQERKFDALTEREPRLRALLDHHRPFYRQLAARALKP</sequence>
<evidence type="ECO:0000256" key="2">
    <source>
        <dbReference type="ARBA" id="ARBA00023304"/>
    </source>
</evidence>
<reference evidence="4" key="1">
    <citation type="submission" date="2023-07" db="EMBL/GenBank/DDBJ databases">
        <title>Defluviimonas sediminis sp. nov., isolated from mangrove sediment.</title>
        <authorList>
            <person name="Liu L."/>
            <person name="Li J."/>
            <person name="Huang Y."/>
            <person name="Pan J."/>
            <person name="Li M."/>
        </authorList>
    </citation>
    <scope>NUCLEOTIDE SEQUENCE [LARGE SCALE GENOMIC DNA]</scope>
    <source>
        <strain evidence="4">FT324</strain>
    </source>
</reference>
<dbReference type="SUPFAM" id="SSF52540">
    <property type="entry name" value="P-loop containing nucleoside triphosphate hydrolases"/>
    <property type="match status" value="1"/>
</dbReference>
<organism evidence="3 4">
    <name type="scientific">Albidovulum sediminis</name>
    <dbReference type="NCBI Taxonomy" id="3066345"/>
    <lineage>
        <taxon>Bacteria</taxon>
        <taxon>Pseudomonadati</taxon>
        <taxon>Pseudomonadota</taxon>
        <taxon>Alphaproteobacteria</taxon>
        <taxon>Rhodobacterales</taxon>
        <taxon>Paracoccaceae</taxon>
        <taxon>Albidovulum</taxon>
    </lineage>
</organism>
<evidence type="ECO:0000313" key="4">
    <source>
        <dbReference type="Proteomes" id="UP001205601"/>
    </source>
</evidence>
<dbReference type="Pfam" id="PF19798">
    <property type="entry name" value="Sulfotransfer_5"/>
    <property type="match status" value="1"/>
</dbReference>